<dbReference type="Pfam" id="PF01243">
    <property type="entry name" value="PNPOx_N"/>
    <property type="match status" value="1"/>
</dbReference>
<gene>
    <name evidence="3" type="ORF">KHQ06_14810</name>
</gene>
<accession>A0ABX8CVL4</accession>
<evidence type="ECO:0000259" key="2">
    <source>
        <dbReference type="Pfam" id="PF01243"/>
    </source>
</evidence>
<sequence length="137" mass="15427">MRQLDEFEVERLLASDTVARFSTVEADGFPHITPIWFLWADGRILLTSYARRPHLRRVAADSRVGLVIDVEEALRADGERPNRQVRVIGDATVDNDPDGLWTARIRAKYLGPDAPTVRAERKLITVVPRRIVAVASV</sequence>
<reference evidence="3 4" key="1">
    <citation type="submission" date="2021-04" db="EMBL/GenBank/DDBJ databases">
        <title>Nocardia tengchongensis.</title>
        <authorList>
            <person name="Zhuang k."/>
            <person name="Ran Y."/>
            <person name="Li W."/>
        </authorList>
    </citation>
    <scope>NUCLEOTIDE SEQUENCE [LARGE SCALE GENOMIC DNA]</scope>
    <source>
        <strain evidence="3 4">CFH S0057</strain>
    </source>
</reference>
<dbReference type="SUPFAM" id="SSF50475">
    <property type="entry name" value="FMN-binding split barrel"/>
    <property type="match status" value="1"/>
</dbReference>
<evidence type="ECO:0000256" key="1">
    <source>
        <dbReference type="ARBA" id="ARBA00023002"/>
    </source>
</evidence>
<dbReference type="Gene3D" id="2.30.110.10">
    <property type="entry name" value="Electron Transport, Fmn-binding Protein, Chain A"/>
    <property type="match status" value="1"/>
</dbReference>
<evidence type="ECO:0000313" key="3">
    <source>
        <dbReference type="EMBL" id="QVI23951.1"/>
    </source>
</evidence>
<dbReference type="EMBL" id="CP074371">
    <property type="protein sequence ID" value="QVI23951.1"/>
    <property type="molecule type" value="Genomic_DNA"/>
</dbReference>
<keyword evidence="4" id="KW-1185">Reference proteome</keyword>
<dbReference type="InterPro" id="IPR012349">
    <property type="entry name" value="Split_barrel_FMN-bd"/>
</dbReference>
<organism evidence="3 4">
    <name type="scientific">Nocardia tengchongensis</name>
    <dbReference type="NCBI Taxonomy" id="2055889"/>
    <lineage>
        <taxon>Bacteria</taxon>
        <taxon>Bacillati</taxon>
        <taxon>Actinomycetota</taxon>
        <taxon>Actinomycetes</taxon>
        <taxon>Mycobacteriales</taxon>
        <taxon>Nocardiaceae</taxon>
        <taxon>Nocardia</taxon>
    </lineage>
</organism>
<dbReference type="PANTHER" id="PTHR35176">
    <property type="entry name" value="HEME OXYGENASE HI_0854-RELATED"/>
    <property type="match status" value="1"/>
</dbReference>
<dbReference type="PANTHER" id="PTHR35176:SF6">
    <property type="entry name" value="HEME OXYGENASE HI_0854-RELATED"/>
    <property type="match status" value="1"/>
</dbReference>
<dbReference type="InterPro" id="IPR011576">
    <property type="entry name" value="Pyridox_Oxase_N"/>
</dbReference>
<feature type="domain" description="Pyridoxamine 5'-phosphate oxidase N-terminal" evidence="2">
    <location>
        <begin position="8"/>
        <end position="131"/>
    </location>
</feature>
<dbReference type="Proteomes" id="UP000683310">
    <property type="component" value="Chromosome"/>
</dbReference>
<protein>
    <submittedName>
        <fullName evidence="3">Pyridoxamine 5'-phosphate oxidase family protein</fullName>
    </submittedName>
</protein>
<dbReference type="InterPro" id="IPR052019">
    <property type="entry name" value="F420H2_bilvrd_red/Heme_oxyg"/>
</dbReference>
<keyword evidence="1" id="KW-0560">Oxidoreductase</keyword>
<name>A0ABX8CVL4_9NOCA</name>
<proteinExistence type="predicted"/>
<evidence type="ECO:0000313" key="4">
    <source>
        <dbReference type="Proteomes" id="UP000683310"/>
    </source>
</evidence>